<keyword evidence="3" id="KW-0808">Transferase</keyword>
<organism evidence="3">
    <name type="scientific">Tanacetum cinerariifolium</name>
    <name type="common">Dalmatian daisy</name>
    <name type="synonym">Chrysanthemum cinerariifolium</name>
    <dbReference type="NCBI Taxonomy" id="118510"/>
    <lineage>
        <taxon>Eukaryota</taxon>
        <taxon>Viridiplantae</taxon>
        <taxon>Streptophyta</taxon>
        <taxon>Embryophyta</taxon>
        <taxon>Tracheophyta</taxon>
        <taxon>Spermatophyta</taxon>
        <taxon>Magnoliopsida</taxon>
        <taxon>eudicotyledons</taxon>
        <taxon>Gunneridae</taxon>
        <taxon>Pentapetalae</taxon>
        <taxon>asterids</taxon>
        <taxon>campanulids</taxon>
        <taxon>Asterales</taxon>
        <taxon>Asteraceae</taxon>
        <taxon>Asteroideae</taxon>
        <taxon>Anthemideae</taxon>
        <taxon>Anthemidinae</taxon>
        <taxon>Tanacetum</taxon>
    </lineage>
</organism>
<feature type="domain" description="Ty3 transposon capsid-like protein" evidence="2">
    <location>
        <begin position="268"/>
        <end position="349"/>
    </location>
</feature>
<feature type="region of interest" description="Disordered" evidence="1">
    <location>
        <begin position="181"/>
        <end position="201"/>
    </location>
</feature>
<evidence type="ECO:0000256" key="1">
    <source>
        <dbReference type="SAM" id="MobiDB-lite"/>
    </source>
</evidence>
<dbReference type="GO" id="GO:0003964">
    <property type="term" value="F:RNA-directed DNA polymerase activity"/>
    <property type="evidence" value="ECO:0007669"/>
    <property type="project" value="UniProtKB-KW"/>
</dbReference>
<comment type="caution">
    <text evidence="3">The sequence shown here is derived from an EMBL/GenBank/DDBJ whole genome shotgun (WGS) entry which is preliminary data.</text>
</comment>
<reference evidence="3" key="1">
    <citation type="journal article" date="2019" name="Sci. Rep.">
        <title>Draft genome of Tanacetum cinerariifolium, the natural source of mosquito coil.</title>
        <authorList>
            <person name="Yamashiro T."/>
            <person name="Shiraishi A."/>
            <person name="Satake H."/>
            <person name="Nakayama K."/>
        </authorList>
    </citation>
    <scope>NUCLEOTIDE SEQUENCE</scope>
</reference>
<proteinExistence type="predicted"/>
<keyword evidence="3" id="KW-0695">RNA-directed DNA polymerase</keyword>
<feature type="compositionally biased region" description="Low complexity" evidence="1">
    <location>
        <begin position="347"/>
        <end position="366"/>
    </location>
</feature>
<dbReference type="EMBL" id="BKCJ010001772">
    <property type="protein sequence ID" value="GEU43907.1"/>
    <property type="molecule type" value="Genomic_DNA"/>
</dbReference>
<evidence type="ECO:0000259" key="2">
    <source>
        <dbReference type="Pfam" id="PF19259"/>
    </source>
</evidence>
<dbReference type="AlphaFoldDB" id="A0A6L2K5B5"/>
<keyword evidence="3" id="KW-0548">Nucleotidyltransferase</keyword>
<feature type="region of interest" description="Disordered" evidence="1">
    <location>
        <begin position="338"/>
        <end position="366"/>
    </location>
</feature>
<protein>
    <submittedName>
        <fullName evidence="3">Reverse transcriptase domain-containing protein</fullName>
    </submittedName>
</protein>
<evidence type="ECO:0000313" key="3">
    <source>
        <dbReference type="EMBL" id="GEU43907.1"/>
    </source>
</evidence>
<name>A0A6L2K5B5_TANCI</name>
<gene>
    <name evidence="3" type="ORF">Tci_015885</name>
</gene>
<dbReference type="Pfam" id="PF19259">
    <property type="entry name" value="Ty3_capsid"/>
    <property type="match status" value="1"/>
</dbReference>
<dbReference type="InterPro" id="IPR045358">
    <property type="entry name" value="Ty3_capsid"/>
</dbReference>
<sequence length="442" mass="49884">MVIENKVETLTITTFHLAKKVFCAATSPTISSPDHSTSNNEDAFSSNIPDYVSTIPDYSPASSGKTYSNASNNSIGKIPLEFSPFYNMKDIQAFYAKELPIPPPVILPPSLVLSQSSISDFQDFFPFEEISPKDTETSVSPSLSVGSSSPIRSTISPLDYPFDESIFAKLDNSLWITPRPLGEEPVPEELNEMPPKRTSTSETPAITLATIQRLITDGIAATLETQAINTNNTNRNLEPKETYVAKRGNYKEFISCQPFYFNGNDPKTYIRRFQELATLCPNMVPNTEKLMEAFIGGLPRSIEGNVTASKPQTLEEAINIAQRLMDQTIKYNSTLDTNDYKRKFDDTNTTNNNNYPNNRNNNYQNNHNNYNHNNDHHQQQNRKQETFKTYVATNGYTGNRPLCERCILYHIGPCSVKCQNCNRVGHLTKNYRNKRPIIRNNL</sequence>
<accession>A0A6L2K5B5</accession>